<evidence type="ECO:0000313" key="3">
    <source>
        <dbReference type="EMBL" id="ERN07899.1"/>
    </source>
</evidence>
<feature type="region of interest" description="Disordered" evidence="1">
    <location>
        <begin position="1"/>
        <end position="181"/>
    </location>
</feature>
<feature type="region of interest" description="Disordered" evidence="1">
    <location>
        <begin position="329"/>
        <end position="348"/>
    </location>
</feature>
<dbReference type="eggNOG" id="ENOG502RXZP">
    <property type="taxonomic scope" value="Eukaryota"/>
</dbReference>
<feature type="compositionally biased region" description="Basic and acidic residues" evidence="1">
    <location>
        <begin position="20"/>
        <end position="43"/>
    </location>
</feature>
<proteinExistence type="predicted"/>
<dbReference type="PANTHER" id="PTHR46444">
    <property type="entry name" value="DCD (DEVELOPMENT AND CELL DEATH) DOMAIN PROTEIN-RELATED"/>
    <property type="match status" value="1"/>
</dbReference>
<evidence type="ECO:0000313" key="4">
    <source>
        <dbReference type="Proteomes" id="UP000017836"/>
    </source>
</evidence>
<protein>
    <recommendedName>
        <fullName evidence="2">DCD domain-containing protein</fullName>
    </recommendedName>
</protein>
<dbReference type="Gramene" id="ERN07899">
    <property type="protein sequence ID" value="ERN07899"/>
    <property type="gene ID" value="AMTR_s00012p00232000"/>
</dbReference>
<feature type="domain" description="DCD" evidence="2">
    <location>
        <begin position="182"/>
        <end position="309"/>
    </location>
</feature>
<evidence type="ECO:0000259" key="2">
    <source>
        <dbReference type="PROSITE" id="PS51222"/>
    </source>
</evidence>
<sequence>MVKGNSNNMDVNPELEPVENDAKPEAPEPEQPLKKLKVEEPKTSTEIPEGEGKEKKGGKDKPAEEKKGERERKKEGEEKQEEVRVDKKEEQGEEPKKNLKKQTKKKKKKGGDGGTVQGKKEEAGEKQEDVGKGKKEEQVEEPKKNLKKTEKTKKKKGEGEGTVQGGNGKTADGNMENSKGKSESMGMIFMCNAQTKKDCFTYKVLGLPGSKKELVAKVYKGMRLFLFDVDLRLMYGIYKASGRGGYNIEPKAFKSGFPSQVRFTVLNDCLPLPEEKFKAAIKSNYYTKNKFNVELTSEQVKNLCKLFKPANIGPSKPIWESRRPRSKEVHDLVERGRNRRQAPRDRRQSPWIVDDRLPPVEHVAYEREVYAPPPPPEPYYAYERPIELGYYEREPPIVGFRDRRLPELRREEIGHRDLYLHREPELRREEIGHRALYLHREPELRREEIGYRDPYLHGEPVVYHHSSYQPPIYRY</sequence>
<feature type="compositionally biased region" description="Basic and acidic residues" evidence="1">
    <location>
        <begin position="118"/>
        <end position="149"/>
    </location>
</feature>
<dbReference type="EMBL" id="KI393609">
    <property type="protein sequence ID" value="ERN07899.1"/>
    <property type="molecule type" value="Genomic_DNA"/>
</dbReference>
<dbReference type="PROSITE" id="PS51222">
    <property type="entry name" value="DCD"/>
    <property type="match status" value="1"/>
</dbReference>
<organism evidence="3 4">
    <name type="scientific">Amborella trichopoda</name>
    <dbReference type="NCBI Taxonomy" id="13333"/>
    <lineage>
        <taxon>Eukaryota</taxon>
        <taxon>Viridiplantae</taxon>
        <taxon>Streptophyta</taxon>
        <taxon>Embryophyta</taxon>
        <taxon>Tracheophyta</taxon>
        <taxon>Spermatophyta</taxon>
        <taxon>Magnoliopsida</taxon>
        <taxon>Amborellales</taxon>
        <taxon>Amborellaceae</taxon>
        <taxon>Amborella</taxon>
    </lineage>
</organism>
<dbReference type="Pfam" id="PF10539">
    <property type="entry name" value="Dev_Cell_Death"/>
    <property type="match status" value="1"/>
</dbReference>
<dbReference type="OrthoDB" id="1920894at2759"/>
<reference evidence="4" key="1">
    <citation type="journal article" date="2013" name="Science">
        <title>The Amborella genome and the evolution of flowering plants.</title>
        <authorList>
            <consortium name="Amborella Genome Project"/>
        </authorList>
    </citation>
    <scope>NUCLEOTIDE SEQUENCE [LARGE SCALE GENOMIC DNA]</scope>
</reference>
<evidence type="ECO:0000256" key="1">
    <source>
        <dbReference type="SAM" id="MobiDB-lite"/>
    </source>
</evidence>
<accession>W1PJI3</accession>
<name>W1PJI3_AMBTC</name>
<dbReference type="PANTHER" id="PTHR46444:SF11">
    <property type="entry name" value="DCD DOMAIN-CONTAINING PROTEIN"/>
    <property type="match status" value="1"/>
</dbReference>
<dbReference type="Proteomes" id="UP000017836">
    <property type="component" value="Unassembled WGS sequence"/>
</dbReference>
<dbReference type="KEGG" id="atr:18436138"/>
<dbReference type="InterPro" id="IPR013989">
    <property type="entry name" value="Dev_and_cell_death_domain"/>
</dbReference>
<keyword evidence="4" id="KW-1185">Reference proteome</keyword>
<dbReference type="HOGENOM" id="CLU_575343_0_0_1"/>
<dbReference type="AlphaFoldDB" id="W1PJI3"/>
<feature type="compositionally biased region" description="Basic residues" evidence="1">
    <location>
        <begin position="98"/>
        <end position="109"/>
    </location>
</feature>
<gene>
    <name evidence="3" type="ORF">AMTR_s00012p00232000</name>
</gene>
<feature type="compositionally biased region" description="Polar residues" evidence="1">
    <location>
        <begin position="1"/>
        <end position="10"/>
    </location>
</feature>
<dbReference type="SMART" id="SM00767">
    <property type="entry name" value="DCD"/>
    <property type="match status" value="1"/>
</dbReference>
<feature type="compositionally biased region" description="Basic and acidic residues" evidence="1">
    <location>
        <begin position="50"/>
        <end position="97"/>
    </location>
</feature>